<evidence type="ECO:0000313" key="3">
    <source>
        <dbReference type="Proteomes" id="UP000325577"/>
    </source>
</evidence>
<evidence type="ECO:0000313" key="2">
    <source>
        <dbReference type="EMBL" id="KAA8514833.1"/>
    </source>
</evidence>
<name>A0A5J4Z838_9ASTE</name>
<accession>A0A5J4Z838</accession>
<reference evidence="2 3" key="1">
    <citation type="submission" date="2019-09" db="EMBL/GenBank/DDBJ databases">
        <title>A chromosome-level genome assembly of the Chinese tupelo Nyssa sinensis.</title>
        <authorList>
            <person name="Yang X."/>
            <person name="Kang M."/>
            <person name="Yang Y."/>
            <person name="Xiong H."/>
            <person name="Wang M."/>
            <person name="Zhang Z."/>
            <person name="Wang Z."/>
            <person name="Wu H."/>
            <person name="Ma T."/>
            <person name="Liu J."/>
            <person name="Xi Z."/>
        </authorList>
    </citation>
    <scope>NUCLEOTIDE SEQUENCE [LARGE SCALE GENOMIC DNA]</scope>
    <source>
        <strain evidence="2">J267</strain>
        <tissue evidence="2">Leaf</tissue>
    </source>
</reference>
<evidence type="ECO:0000256" key="1">
    <source>
        <dbReference type="SAM" id="MobiDB-lite"/>
    </source>
</evidence>
<feature type="compositionally biased region" description="Acidic residues" evidence="1">
    <location>
        <begin position="60"/>
        <end position="75"/>
    </location>
</feature>
<dbReference type="AlphaFoldDB" id="A0A5J4Z838"/>
<gene>
    <name evidence="2" type="ORF">F0562_018012</name>
</gene>
<protein>
    <submittedName>
        <fullName evidence="2">Uncharacterized protein</fullName>
    </submittedName>
</protein>
<dbReference type="Proteomes" id="UP000325577">
    <property type="component" value="Linkage Group LG9"/>
</dbReference>
<feature type="region of interest" description="Disordered" evidence="1">
    <location>
        <begin position="59"/>
        <end position="82"/>
    </location>
</feature>
<proteinExistence type="predicted"/>
<organism evidence="2 3">
    <name type="scientific">Nyssa sinensis</name>
    <dbReference type="NCBI Taxonomy" id="561372"/>
    <lineage>
        <taxon>Eukaryota</taxon>
        <taxon>Viridiplantae</taxon>
        <taxon>Streptophyta</taxon>
        <taxon>Embryophyta</taxon>
        <taxon>Tracheophyta</taxon>
        <taxon>Spermatophyta</taxon>
        <taxon>Magnoliopsida</taxon>
        <taxon>eudicotyledons</taxon>
        <taxon>Gunneridae</taxon>
        <taxon>Pentapetalae</taxon>
        <taxon>asterids</taxon>
        <taxon>Cornales</taxon>
        <taxon>Nyssaceae</taxon>
        <taxon>Nyssa</taxon>
    </lineage>
</organism>
<keyword evidence="3" id="KW-1185">Reference proteome</keyword>
<dbReference type="EMBL" id="CM018052">
    <property type="protein sequence ID" value="KAA8514833.1"/>
    <property type="molecule type" value="Genomic_DNA"/>
</dbReference>
<sequence length="82" mass="8940">MSDMERELFVPFTKCTLTQSEHYIGPVGADTSEDMVVNAAEDQFAASLYAMATDLHSLIPDDEDVDDNDSDDGDFTPDTSTA</sequence>